<comment type="caution">
    <text evidence="1">The sequence shown here is derived from an EMBL/GenBank/DDBJ whole genome shotgun (WGS) entry which is preliminary data.</text>
</comment>
<gene>
    <name evidence="1" type="ORF">TPA0910_76980</name>
</gene>
<organism evidence="1 2">
    <name type="scientific">Streptomyces hygroscopicus</name>
    <dbReference type="NCBI Taxonomy" id="1912"/>
    <lineage>
        <taxon>Bacteria</taxon>
        <taxon>Bacillati</taxon>
        <taxon>Actinomycetota</taxon>
        <taxon>Actinomycetes</taxon>
        <taxon>Kitasatosporales</taxon>
        <taxon>Streptomycetaceae</taxon>
        <taxon>Streptomyces</taxon>
        <taxon>Streptomyces violaceusniger group</taxon>
    </lineage>
</organism>
<keyword evidence="2" id="KW-1185">Reference proteome</keyword>
<protein>
    <recommendedName>
        <fullName evidence="3">Secreted protein</fullName>
    </recommendedName>
</protein>
<evidence type="ECO:0008006" key="3">
    <source>
        <dbReference type="Google" id="ProtNLM"/>
    </source>
</evidence>
<evidence type="ECO:0000313" key="2">
    <source>
        <dbReference type="Proteomes" id="UP001054854"/>
    </source>
</evidence>
<sequence>MPKVSFVAWPTESRVSLVAWPTVSRVSFVAWPMVSNVGTVMVRLRLPSLRETSMGALAAAFAVRCRGVLFAAPVDRVAFFACEVFEGCEVFPDFEVCADFEPAAAVRDFADVPPPRAGDVFFAAAGEPRLRDVVGVVTDLTSTR</sequence>
<accession>A0ABQ3UCC2</accession>
<evidence type="ECO:0000313" key="1">
    <source>
        <dbReference type="EMBL" id="GHJ33265.1"/>
    </source>
</evidence>
<name>A0ABQ3UCC2_STRHY</name>
<dbReference type="Proteomes" id="UP001054854">
    <property type="component" value="Unassembled WGS sequence"/>
</dbReference>
<proteinExistence type="predicted"/>
<reference evidence="1" key="1">
    <citation type="submission" date="2024-05" db="EMBL/GenBank/DDBJ databases">
        <title>Whole genome shotgun sequence of Streptomyces hygroscopicus NBRC 113678.</title>
        <authorList>
            <person name="Komaki H."/>
            <person name="Tamura T."/>
        </authorList>
    </citation>
    <scope>NUCLEOTIDE SEQUENCE</scope>
    <source>
        <strain evidence="1">N11-34</strain>
    </source>
</reference>
<dbReference type="EMBL" id="BNEK01000005">
    <property type="protein sequence ID" value="GHJ33265.1"/>
    <property type="molecule type" value="Genomic_DNA"/>
</dbReference>